<feature type="compositionally biased region" description="Pro residues" evidence="9">
    <location>
        <begin position="321"/>
        <end position="348"/>
    </location>
</feature>
<keyword evidence="2" id="KW-0723">Serine/threonine-protein kinase</keyword>
<keyword evidence="4" id="KW-0547">Nucleotide-binding</keyword>
<dbReference type="PANTHER" id="PTHR44899:SF3">
    <property type="entry name" value="SERINE_THREONINE-PROTEIN KINASE NEK1"/>
    <property type="match status" value="1"/>
</dbReference>
<dbReference type="InterPro" id="IPR008271">
    <property type="entry name" value="Ser/Thr_kinase_AS"/>
</dbReference>
<feature type="region of interest" description="Disordered" evidence="9">
    <location>
        <begin position="422"/>
        <end position="456"/>
    </location>
</feature>
<dbReference type="Gene3D" id="1.10.510.10">
    <property type="entry name" value="Transferase(Phosphotransferase) domain 1"/>
    <property type="match status" value="1"/>
</dbReference>
<dbReference type="PROSITE" id="PS50011">
    <property type="entry name" value="PROTEIN_KINASE_DOM"/>
    <property type="match status" value="1"/>
</dbReference>
<dbReference type="EC" id="2.7.11.1" evidence="1"/>
<dbReference type="PANTHER" id="PTHR44899">
    <property type="entry name" value="CAMK FAMILY PROTEIN KINASE"/>
    <property type="match status" value="1"/>
</dbReference>
<evidence type="ECO:0000313" key="12">
    <source>
        <dbReference type="Proteomes" id="UP000789595"/>
    </source>
</evidence>
<dbReference type="OrthoDB" id="248923at2759"/>
<feature type="region of interest" description="Disordered" evidence="9">
    <location>
        <begin position="313"/>
        <end position="354"/>
    </location>
</feature>
<accession>A0A8J2SJW9</accession>
<dbReference type="PROSITE" id="PS00108">
    <property type="entry name" value="PROTEIN_KINASE_ST"/>
    <property type="match status" value="1"/>
</dbReference>
<evidence type="ECO:0000256" key="3">
    <source>
        <dbReference type="ARBA" id="ARBA00022679"/>
    </source>
</evidence>
<evidence type="ECO:0000256" key="8">
    <source>
        <dbReference type="ARBA" id="ARBA00048679"/>
    </source>
</evidence>
<dbReference type="AlphaFoldDB" id="A0A8J2SJW9"/>
<comment type="catalytic activity">
    <reaction evidence="7">
        <text>L-threonyl-[protein] + ATP = O-phospho-L-threonyl-[protein] + ADP + H(+)</text>
        <dbReference type="Rhea" id="RHEA:46608"/>
        <dbReference type="Rhea" id="RHEA-COMP:11060"/>
        <dbReference type="Rhea" id="RHEA-COMP:11605"/>
        <dbReference type="ChEBI" id="CHEBI:15378"/>
        <dbReference type="ChEBI" id="CHEBI:30013"/>
        <dbReference type="ChEBI" id="CHEBI:30616"/>
        <dbReference type="ChEBI" id="CHEBI:61977"/>
        <dbReference type="ChEBI" id="CHEBI:456216"/>
        <dbReference type="EC" id="2.7.11.1"/>
    </reaction>
</comment>
<keyword evidence="3" id="KW-0808">Transferase</keyword>
<feature type="region of interest" description="Disordered" evidence="9">
    <location>
        <begin position="491"/>
        <end position="647"/>
    </location>
</feature>
<protein>
    <recommendedName>
        <fullName evidence="1">non-specific serine/threonine protein kinase</fullName>
        <ecNumber evidence="1">2.7.11.1</ecNumber>
    </recommendedName>
</protein>
<evidence type="ECO:0000256" key="4">
    <source>
        <dbReference type="ARBA" id="ARBA00022741"/>
    </source>
</evidence>
<dbReference type="EMBL" id="CAKKNE010000002">
    <property type="protein sequence ID" value="CAH0368926.1"/>
    <property type="molecule type" value="Genomic_DNA"/>
</dbReference>
<name>A0A8J2SJW9_9STRA</name>
<feature type="compositionally biased region" description="Pro residues" evidence="9">
    <location>
        <begin position="541"/>
        <end position="554"/>
    </location>
</feature>
<evidence type="ECO:0000256" key="5">
    <source>
        <dbReference type="ARBA" id="ARBA00022777"/>
    </source>
</evidence>
<gene>
    <name evidence="11" type="ORF">PECAL_2P20270</name>
</gene>
<evidence type="ECO:0000259" key="10">
    <source>
        <dbReference type="PROSITE" id="PS50011"/>
    </source>
</evidence>
<evidence type="ECO:0000256" key="1">
    <source>
        <dbReference type="ARBA" id="ARBA00012513"/>
    </source>
</evidence>
<comment type="caution">
    <text evidence="11">The sequence shown here is derived from an EMBL/GenBank/DDBJ whole genome shotgun (WGS) entry which is preliminary data.</text>
</comment>
<organism evidence="11 12">
    <name type="scientific">Pelagomonas calceolata</name>
    <dbReference type="NCBI Taxonomy" id="35677"/>
    <lineage>
        <taxon>Eukaryota</taxon>
        <taxon>Sar</taxon>
        <taxon>Stramenopiles</taxon>
        <taxon>Ochrophyta</taxon>
        <taxon>Pelagophyceae</taxon>
        <taxon>Pelagomonadales</taxon>
        <taxon>Pelagomonadaceae</taxon>
        <taxon>Pelagomonas</taxon>
    </lineage>
</organism>
<dbReference type="Pfam" id="PF00069">
    <property type="entry name" value="Pkinase"/>
    <property type="match status" value="1"/>
</dbReference>
<feature type="domain" description="Protein kinase" evidence="10">
    <location>
        <begin position="26"/>
        <end position="312"/>
    </location>
</feature>
<feature type="compositionally biased region" description="Pro residues" evidence="9">
    <location>
        <begin position="429"/>
        <end position="446"/>
    </location>
</feature>
<comment type="catalytic activity">
    <reaction evidence="8">
        <text>L-seryl-[protein] + ATP = O-phospho-L-seryl-[protein] + ADP + H(+)</text>
        <dbReference type="Rhea" id="RHEA:17989"/>
        <dbReference type="Rhea" id="RHEA-COMP:9863"/>
        <dbReference type="Rhea" id="RHEA-COMP:11604"/>
        <dbReference type="ChEBI" id="CHEBI:15378"/>
        <dbReference type="ChEBI" id="CHEBI:29999"/>
        <dbReference type="ChEBI" id="CHEBI:30616"/>
        <dbReference type="ChEBI" id="CHEBI:83421"/>
        <dbReference type="ChEBI" id="CHEBI:456216"/>
        <dbReference type="EC" id="2.7.11.1"/>
    </reaction>
</comment>
<dbReference type="InterPro" id="IPR000719">
    <property type="entry name" value="Prot_kinase_dom"/>
</dbReference>
<evidence type="ECO:0000256" key="6">
    <source>
        <dbReference type="ARBA" id="ARBA00022840"/>
    </source>
</evidence>
<evidence type="ECO:0000256" key="7">
    <source>
        <dbReference type="ARBA" id="ARBA00047899"/>
    </source>
</evidence>
<evidence type="ECO:0000313" key="11">
    <source>
        <dbReference type="EMBL" id="CAH0368926.1"/>
    </source>
</evidence>
<dbReference type="InterPro" id="IPR011009">
    <property type="entry name" value="Kinase-like_dom_sf"/>
</dbReference>
<dbReference type="InterPro" id="IPR051131">
    <property type="entry name" value="NEK_Ser/Thr_kinase_NIMA"/>
</dbReference>
<keyword evidence="12" id="KW-1185">Reference proteome</keyword>
<dbReference type="GO" id="GO:0005524">
    <property type="term" value="F:ATP binding"/>
    <property type="evidence" value="ECO:0007669"/>
    <property type="project" value="UniProtKB-KW"/>
</dbReference>
<keyword evidence="5" id="KW-0418">Kinase</keyword>
<reference evidence="11" key="1">
    <citation type="submission" date="2021-11" db="EMBL/GenBank/DDBJ databases">
        <authorList>
            <consortium name="Genoscope - CEA"/>
            <person name="William W."/>
        </authorList>
    </citation>
    <scope>NUCLEOTIDE SEQUENCE</scope>
</reference>
<proteinExistence type="predicted"/>
<evidence type="ECO:0000256" key="9">
    <source>
        <dbReference type="SAM" id="MobiDB-lite"/>
    </source>
</evidence>
<dbReference type="SMART" id="SM00220">
    <property type="entry name" value="S_TKc"/>
    <property type="match status" value="1"/>
</dbReference>
<dbReference type="GO" id="GO:0004674">
    <property type="term" value="F:protein serine/threonine kinase activity"/>
    <property type="evidence" value="ECO:0007669"/>
    <property type="project" value="UniProtKB-KW"/>
</dbReference>
<dbReference type="Proteomes" id="UP000789595">
    <property type="component" value="Unassembled WGS sequence"/>
</dbReference>
<dbReference type="SUPFAM" id="SSF56112">
    <property type="entry name" value="Protein kinase-like (PK-like)"/>
    <property type="match status" value="1"/>
</dbReference>
<keyword evidence="6" id="KW-0067">ATP-binding</keyword>
<sequence length="671" mass="74099">MGAPPFALDRDKVRDNPCAKHTLKDYIIIEELFRSNTGAVYKVRRRSDKKILVLKERRVAELGKRAPADHEANLLRRVGRHPHLIGCHGHFWERARLYVVLDYAAGGDLAQLLKRRTLGDRAYFLPEDWVWLAFEQVCRGLLALHEQKVVHRDIKALNVLVSPTSREVFEERGVPRGLAPLPKDPNLRVADLGVSRECSENTIMLRTMFGTPLYASPEICDGTPYDAKTDVWSLGVVLYELCALQPPFTANNLVALAKTIKAGAFEPLGDHYSSLLKEVVSMCLRVDGRARPTVQKLVQVCEDRRSGATVTLGEKAYESPPASPAKPPPKPATPPPKPVALPPTPEVSPPKTARDARRLEALLRRRRTHLTNLRAAAALRDADSGLTPRELAQAKQRAADIERCERDVAALVQRLREAVPRKMVESPREPPPAPVAAPEVAPPASPTPVDRSSNVPPARLQAFERARRAREEDHHLGVEAADPFLFCKERDQKARRSRKAAMFGGRPAGFADGPPLEALRRRAPPRTAPSFVGGRRAAVRPAPPSPEPVAPAAPRPARAATAAPDRRPRRDPPPPSRVVSRDATPRSRTPPAPLIPGPARRPSEESLPNYNAPFAKRGHTPAWRVDVGQTTNEKERSNARLERLRRRGAARRARLEAQVEAAAEPESILVA</sequence>
<evidence type="ECO:0000256" key="2">
    <source>
        <dbReference type="ARBA" id="ARBA00022527"/>
    </source>
</evidence>
<feature type="compositionally biased region" description="Basic and acidic residues" evidence="9">
    <location>
        <begin position="632"/>
        <end position="642"/>
    </location>
</feature>